<evidence type="ECO:0000313" key="1">
    <source>
        <dbReference type="EMBL" id="KAI0031515.1"/>
    </source>
</evidence>
<organism evidence="1 2">
    <name type="scientific">Vararia minispora EC-137</name>
    <dbReference type="NCBI Taxonomy" id="1314806"/>
    <lineage>
        <taxon>Eukaryota</taxon>
        <taxon>Fungi</taxon>
        <taxon>Dikarya</taxon>
        <taxon>Basidiomycota</taxon>
        <taxon>Agaricomycotina</taxon>
        <taxon>Agaricomycetes</taxon>
        <taxon>Russulales</taxon>
        <taxon>Lachnocladiaceae</taxon>
        <taxon>Vararia</taxon>
    </lineage>
</organism>
<protein>
    <submittedName>
        <fullName evidence="1">Hypoxia induced protein conserved region-domain-containing protein</fullName>
    </submittedName>
</protein>
<keyword evidence="2" id="KW-1185">Reference proteome</keyword>
<accession>A0ACB8QIL3</accession>
<reference evidence="1" key="1">
    <citation type="submission" date="2021-02" db="EMBL/GenBank/DDBJ databases">
        <authorList>
            <consortium name="DOE Joint Genome Institute"/>
            <person name="Ahrendt S."/>
            <person name="Looney B.P."/>
            <person name="Miyauchi S."/>
            <person name="Morin E."/>
            <person name="Drula E."/>
            <person name="Courty P.E."/>
            <person name="Chicoki N."/>
            <person name="Fauchery L."/>
            <person name="Kohler A."/>
            <person name="Kuo A."/>
            <person name="Labutti K."/>
            <person name="Pangilinan J."/>
            <person name="Lipzen A."/>
            <person name="Riley R."/>
            <person name="Andreopoulos W."/>
            <person name="He G."/>
            <person name="Johnson J."/>
            <person name="Barry K.W."/>
            <person name="Grigoriev I.V."/>
            <person name="Nagy L."/>
            <person name="Hibbett D."/>
            <person name="Henrissat B."/>
            <person name="Matheny P.B."/>
            <person name="Labbe J."/>
            <person name="Martin F."/>
        </authorList>
    </citation>
    <scope>NUCLEOTIDE SEQUENCE</scope>
    <source>
        <strain evidence="1">EC-137</strain>
    </source>
</reference>
<proteinExistence type="predicted"/>
<reference evidence="1" key="2">
    <citation type="journal article" date="2022" name="New Phytol.">
        <title>Evolutionary transition to the ectomycorrhizal habit in the genomes of a hyperdiverse lineage of mushroom-forming fungi.</title>
        <authorList>
            <person name="Looney B."/>
            <person name="Miyauchi S."/>
            <person name="Morin E."/>
            <person name="Drula E."/>
            <person name="Courty P.E."/>
            <person name="Kohler A."/>
            <person name="Kuo A."/>
            <person name="LaButti K."/>
            <person name="Pangilinan J."/>
            <person name="Lipzen A."/>
            <person name="Riley R."/>
            <person name="Andreopoulos W."/>
            <person name="He G."/>
            <person name="Johnson J."/>
            <person name="Nolan M."/>
            <person name="Tritt A."/>
            <person name="Barry K.W."/>
            <person name="Grigoriev I.V."/>
            <person name="Nagy L.G."/>
            <person name="Hibbett D."/>
            <person name="Henrissat B."/>
            <person name="Matheny P.B."/>
            <person name="Labbe J."/>
            <person name="Martin F.M."/>
        </authorList>
    </citation>
    <scope>NUCLEOTIDE SEQUENCE</scope>
    <source>
        <strain evidence="1">EC-137</strain>
    </source>
</reference>
<feature type="non-terminal residue" evidence="1">
    <location>
        <position position="1"/>
    </location>
</feature>
<sequence>ESYRERMIRKIKTEPLVPLGAAATTAALLIAVTKLRKGDSRSLNTWLRVRVIAQGLTVVAICAGSATFVTHKPPTPEQLAAKAEERHAKERVEFEERMRAAERAEAAE</sequence>
<feature type="non-terminal residue" evidence="1">
    <location>
        <position position="108"/>
    </location>
</feature>
<evidence type="ECO:0000313" key="2">
    <source>
        <dbReference type="Proteomes" id="UP000814128"/>
    </source>
</evidence>
<name>A0ACB8QIL3_9AGAM</name>
<dbReference type="EMBL" id="MU273577">
    <property type="protein sequence ID" value="KAI0031515.1"/>
    <property type="molecule type" value="Genomic_DNA"/>
</dbReference>
<dbReference type="Proteomes" id="UP000814128">
    <property type="component" value="Unassembled WGS sequence"/>
</dbReference>
<gene>
    <name evidence="1" type="ORF">K488DRAFT_15899</name>
</gene>
<comment type="caution">
    <text evidence="1">The sequence shown here is derived from an EMBL/GenBank/DDBJ whole genome shotgun (WGS) entry which is preliminary data.</text>
</comment>